<dbReference type="HOGENOM" id="CLU_103284_1_0_6"/>
<evidence type="ECO:0000256" key="1">
    <source>
        <dbReference type="SAM" id="Coils"/>
    </source>
</evidence>
<sequence length="180" mass="21008">MSSQQLLQVLEQRIIQLELSLKNSGYIPTRQPRFDRALFASAETGLKDYLQELRGNFAKLTDAVKRNHTQQVSFLAERLVAQIEALQREFATQQLRRQDAKSRRSPLSIMQQKLAENQGYERRLNDMLYERESQLGQCQTLQQQQGIQQELVALEGRLNRCRQALKKIEKQIEQMELGFS</sequence>
<organism evidence="2 3">
    <name type="scientific">Hafnia alvei FB1</name>
    <dbReference type="NCBI Taxonomy" id="1453496"/>
    <lineage>
        <taxon>Bacteria</taxon>
        <taxon>Pseudomonadati</taxon>
        <taxon>Pseudomonadota</taxon>
        <taxon>Gammaproteobacteria</taxon>
        <taxon>Enterobacterales</taxon>
        <taxon>Hafniaceae</taxon>
        <taxon>Hafnia</taxon>
    </lineage>
</organism>
<gene>
    <name evidence="2" type="ORF">AT03_16445</name>
</gene>
<evidence type="ECO:0000313" key="3">
    <source>
        <dbReference type="Proteomes" id="UP000029986"/>
    </source>
</evidence>
<dbReference type="Proteomes" id="UP000029986">
    <property type="component" value="Chromosome"/>
</dbReference>
<protein>
    <submittedName>
        <fullName evidence="2">Prephenate dehydrogenase</fullName>
    </submittedName>
</protein>
<proteinExistence type="predicted"/>
<dbReference type="EMBL" id="CP009706">
    <property type="protein sequence ID" value="AIU73823.1"/>
    <property type="molecule type" value="Genomic_DNA"/>
</dbReference>
<name>A0A097R528_HAFAL</name>
<accession>A0A097R528</accession>
<evidence type="ECO:0000313" key="2">
    <source>
        <dbReference type="EMBL" id="AIU73823.1"/>
    </source>
</evidence>
<dbReference type="InterPro" id="IPR038338">
    <property type="entry name" value="PriC_sf"/>
</dbReference>
<dbReference type="Gene3D" id="1.20.1270.340">
    <property type="match status" value="1"/>
</dbReference>
<feature type="coiled-coil region" evidence="1">
    <location>
        <begin position="151"/>
        <end position="178"/>
    </location>
</feature>
<keyword evidence="1" id="KW-0175">Coiled coil</keyword>
<dbReference type="InterPro" id="IPR010890">
    <property type="entry name" value="PriC"/>
</dbReference>
<dbReference type="RefSeq" id="WP_025799934.1">
    <property type="nucleotide sequence ID" value="NZ_CP009706.1"/>
</dbReference>
<dbReference type="PATRIC" id="fig|1453496.5.peg.3370"/>
<reference evidence="2 3" key="1">
    <citation type="journal article" date="2014" name="Gut Pathog.">
        <title>Gene clusters of Hafnia alvei strain FB1 important in survival and pathogenesis: a draft genome perspective.</title>
        <authorList>
            <person name="Tan J.Y."/>
            <person name="Yin W.F."/>
            <person name="Chan K.G."/>
        </authorList>
    </citation>
    <scope>NUCLEOTIDE SEQUENCE [LARGE SCALE GENOMIC DNA]</scope>
    <source>
        <strain evidence="2 3">FB1</strain>
    </source>
</reference>
<dbReference type="OrthoDB" id="6402824at2"/>
<dbReference type="AlphaFoldDB" id="A0A097R528"/>
<feature type="coiled-coil region" evidence="1">
    <location>
        <begin position="76"/>
        <end position="103"/>
    </location>
</feature>
<dbReference type="Pfam" id="PF07445">
    <property type="entry name" value="PriC"/>
    <property type="match status" value="1"/>
</dbReference>
<keyword evidence="3" id="KW-1185">Reference proteome</keyword>
<dbReference type="KEGG" id="hav:AT03_16445"/>
<dbReference type="eggNOG" id="COG3923">
    <property type="taxonomic scope" value="Bacteria"/>
</dbReference>